<organism evidence="2 3">
    <name type="scientific">Tegillarca granosa</name>
    <name type="common">Malaysian cockle</name>
    <name type="synonym">Anadara granosa</name>
    <dbReference type="NCBI Taxonomy" id="220873"/>
    <lineage>
        <taxon>Eukaryota</taxon>
        <taxon>Metazoa</taxon>
        <taxon>Spiralia</taxon>
        <taxon>Lophotrochozoa</taxon>
        <taxon>Mollusca</taxon>
        <taxon>Bivalvia</taxon>
        <taxon>Autobranchia</taxon>
        <taxon>Pteriomorphia</taxon>
        <taxon>Arcoida</taxon>
        <taxon>Arcoidea</taxon>
        <taxon>Arcidae</taxon>
        <taxon>Tegillarca</taxon>
    </lineage>
</organism>
<dbReference type="Proteomes" id="UP001217089">
    <property type="component" value="Unassembled WGS sequence"/>
</dbReference>
<reference evidence="2 3" key="1">
    <citation type="submission" date="2022-12" db="EMBL/GenBank/DDBJ databases">
        <title>Chromosome-level genome of Tegillarca granosa.</title>
        <authorList>
            <person name="Kim J."/>
        </authorList>
    </citation>
    <scope>NUCLEOTIDE SEQUENCE [LARGE SCALE GENOMIC DNA]</scope>
    <source>
        <strain evidence="2">Teg-2019</strain>
        <tissue evidence="2">Adductor muscle</tissue>
    </source>
</reference>
<accession>A0ABQ9E8C9</accession>
<dbReference type="EMBL" id="JARBDR010000919">
    <property type="protein sequence ID" value="KAJ8300041.1"/>
    <property type="molecule type" value="Genomic_DNA"/>
</dbReference>
<comment type="caution">
    <text evidence="2">The sequence shown here is derived from an EMBL/GenBank/DDBJ whole genome shotgun (WGS) entry which is preliminary data.</text>
</comment>
<protein>
    <submittedName>
        <fullName evidence="2">Uncharacterized protein</fullName>
    </submittedName>
</protein>
<evidence type="ECO:0000313" key="3">
    <source>
        <dbReference type="Proteomes" id="UP001217089"/>
    </source>
</evidence>
<evidence type="ECO:0000313" key="2">
    <source>
        <dbReference type="EMBL" id="KAJ8300041.1"/>
    </source>
</evidence>
<keyword evidence="3" id="KW-1185">Reference proteome</keyword>
<sequence length="114" mass="12598">MNTERLLTLAYPKCLEANERCITLARCPFAQPAKCNRCAVTKSIVCPAKESGNTKQLLMLLGELLKNQYKQVTTPTPNNNNDLFGFGGSSGRGGKRSSANDLMTMFAMNSMFRR</sequence>
<gene>
    <name evidence="2" type="ORF">KUTeg_021560</name>
</gene>
<feature type="region of interest" description="Disordered" evidence="1">
    <location>
        <begin position="75"/>
        <end position="97"/>
    </location>
</feature>
<proteinExistence type="predicted"/>
<evidence type="ECO:0000256" key="1">
    <source>
        <dbReference type="SAM" id="MobiDB-lite"/>
    </source>
</evidence>
<name>A0ABQ9E8C9_TEGGR</name>